<dbReference type="InterPro" id="IPR036116">
    <property type="entry name" value="FN3_sf"/>
</dbReference>
<dbReference type="PANTHER" id="PTHR21437">
    <property type="entry name" value="WIDE AWAKE"/>
    <property type="match status" value="1"/>
</dbReference>
<protein>
    <recommendedName>
        <fullName evidence="3">Ras-associating domain-containing protein</fullName>
    </recommendedName>
</protein>
<feature type="repeat" description="ANK" evidence="1">
    <location>
        <begin position="393"/>
        <end position="425"/>
    </location>
</feature>
<organism evidence="4 5">
    <name type="scientific">Iphiclides podalirius</name>
    <name type="common">scarce swallowtail</name>
    <dbReference type="NCBI Taxonomy" id="110791"/>
    <lineage>
        <taxon>Eukaryota</taxon>
        <taxon>Metazoa</taxon>
        <taxon>Ecdysozoa</taxon>
        <taxon>Arthropoda</taxon>
        <taxon>Hexapoda</taxon>
        <taxon>Insecta</taxon>
        <taxon>Pterygota</taxon>
        <taxon>Neoptera</taxon>
        <taxon>Endopterygota</taxon>
        <taxon>Lepidoptera</taxon>
        <taxon>Glossata</taxon>
        <taxon>Ditrysia</taxon>
        <taxon>Papilionoidea</taxon>
        <taxon>Papilionidae</taxon>
        <taxon>Papilioninae</taxon>
        <taxon>Iphiclides</taxon>
    </lineage>
</organism>
<dbReference type="Proteomes" id="UP000837857">
    <property type="component" value="Chromosome 10"/>
</dbReference>
<dbReference type="Gene3D" id="3.10.20.90">
    <property type="entry name" value="Phosphatidylinositol 3-kinase Catalytic Subunit, Chain A, domain 1"/>
    <property type="match status" value="1"/>
</dbReference>
<dbReference type="PROSITE" id="PS50088">
    <property type="entry name" value="ANK_REPEAT"/>
    <property type="match status" value="1"/>
</dbReference>
<proteinExistence type="predicted"/>
<dbReference type="SUPFAM" id="SSF49265">
    <property type="entry name" value="Fibronectin type III"/>
    <property type="match status" value="1"/>
</dbReference>
<feature type="region of interest" description="Disordered" evidence="2">
    <location>
        <begin position="1110"/>
        <end position="1167"/>
    </location>
</feature>
<dbReference type="InterPro" id="IPR000159">
    <property type="entry name" value="RA_dom"/>
</dbReference>
<sequence>MGRSIWRIFFNEKKARGSPDGEWSPPPMATPATPEGSQMRLGNVRDKRRRCPRPVTGLKWRHSSKPLRYGRTSYSALTTPRCHAHGTAHPPPRRAMETLLDRFKREQGGLRRTRSVRASLRLIGNRWRSGKEEAEAIEIKRDVLLTHLWSERDCSVAYTGLEGTYKPKTPLMAKRKPEPAKQRRKSGNVDLNLKPQKKAEKAKFSDLFLNKKQKSVSAKELLVPERVPPKAAAILHINSPSKDRGRRKLKGVGKSESAASITDLTAPRRTRRGSESEVGATQAAGCVNHAFVYSTPPKERRQPLTPSHLKLQYGGLLDGCGGELPSLSACAPHPQHADKARRQQRDARAHEEGGGQVNIHLQALFAAVEHGYLDKARNILESTDVDVNSVNPDGLSPLDVAVLANNRPLARMLMEFGAKEGAQFKSPESLGAHLRRLLREAESRLHEVAGCPPERVCREDNCTRSLAGGQGGTTGCAGGTGSEKDKQAQHWERRLRTLKRLVSGWQQARLPAPPAPPDLEVCGAHAVAVALREPRPPHPSTQPIHPSHPAQRDSPIVTKYKVEWSSRADFSNVCGSREVAGGGGGVKVLAAGLTRGRRYFFRAAAGNLKGWGPFTVSVPRSVVPSSWRDVSGRGARVARGPGGGAAEALEALGRAAAGARLRPPAPPRAPRKKTATIRQLFTAASKFQKNLRRGVYLACVVYHEDKVLVTSEDFLPVIEVDETYPACIYTDFHWLMKVSCAWDDVKSLRSDMEKHTSSSIHFRLKLLTAAAQMQSALGIQDLGQLYHKPLRDAHGTVVMSCVRGVRSAKALSALNSRWAPAARLRRRVLSDDNTMAELLMASVHDQVAYHQVSRVQLPRGLYLGYLKLQSSVEVVRIVAPARTPNVPPHTRVRENPHVSAEEWDYLLSQSGRASTEEQQTINNISALNSDEKPSESQGMFLDQISNAARRLFKEMEIPVETVDAHRIYDLEVIELNNDVSFIMVCPPAEQACSVPGQKEILLQKGDLLSLPIQAFEMIHLQTYHTSILNKYSKLSCVLELDVALAAHSHREAFSCTELQTAKERLAKLEDLQNNLNIVWKGERWLMDLIGFARDKDKAGTSSGVLLKRVLESNPSPPRASPEAEAPDSNLKVDLLQIPSRDGKITKASPGRGSWPGPAGNGGHAHLHPELSKSEQQLSHGPRHAASTLDLSSQYLSAEANRARKGSGDSQFTQSSAASSNCLSGNPQFDPSGHRLPPSRSEDTLVLSDAAEPKPRPHSVNNSSTTSSPLLAGKGFYPGSMVSVRAAKNPSESAQSLSSDSESQSCLSAPLKPRPSPNRSPCSVTASKSMTNVKSDVDYTDTGQELTQKTSLCIKRQPLLERLEDFECSKVAKTEECSAGDVKPTEQRTPDHAGILQVFAAYETGLAAGTSLKLHVTPRTTAREVIDLVVKQLNMAAVLKGRPGPVYGPERLRDFCLVAVIGARERCLRDDFRPLQLQNPWRRGRLYVRLKHDVLAAIQHSAKQPAFI</sequence>
<reference evidence="4" key="1">
    <citation type="submission" date="2022-03" db="EMBL/GenBank/DDBJ databases">
        <authorList>
            <person name="Martin H S."/>
        </authorList>
    </citation>
    <scope>NUCLEOTIDE SEQUENCE</scope>
</reference>
<dbReference type="InterPro" id="IPR036770">
    <property type="entry name" value="Ankyrin_rpt-contain_sf"/>
</dbReference>
<dbReference type="SUPFAM" id="SSF48403">
    <property type="entry name" value="Ankyrin repeat"/>
    <property type="match status" value="1"/>
</dbReference>
<feature type="compositionally biased region" description="Polar residues" evidence="2">
    <location>
        <begin position="1258"/>
        <end position="1268"/>
    </location>
</feature>
<evidence type="ECO:0000256" key="1">
    <source>
        <dbReference type="PROSITE-ProRule" id="PRU00023"/>
    </source>
</evidence>
<feature type="compositionally biased region" description="Basic and acidic residues" evidence="2">
    <location>
        <begin position="335"/>
        <end position="353"/>
    </location>
</feature>
<name>A0ABN8HS41_9NEOP</name>
<feature type="region of interest" description="Disordered" evidence="2">
    <location>
        <begin position="13"/>
        <end position="40"/>
    </location>
</feature>
<gene>
    <name evidence="4" type="ORF">IPOD504_LOCUS960</name>
</gene>
<dbReference type="CDD" id="cd17117">
    <property type="entry name" value="RA_ANKFN1_like"/>
    <property type="match status" value="1"/>
</dbReference>
<dbReference type="Gene3D" id="2.60.40.10">
    <property type="entry name" value="Immunoglobulins"/>
    <property type="match status" value="1"/>
</dbReference>
<dbReference type="PROSITE" id="PS50297">
    <property type="entry name" value="ANK_REP_REGION"/>
    <property type="match status" value="1"/>
</dbReference>
<dbReference type="InterPro" id="IPR003961">
    <property type="entry name" value="FN3_dom"/>
</dbReference>
<feature type="compositionally biased region" description="Polar residues" evidence="2">
    <location>
        <begin position="1318"/>
        <end position="1328"/>
    </location>
</feature>
<evidence type="ECO:0000313" key="5">
    <source>
        <dbReference type="Proteomes" id="UP000837857"/>
    </source>
</evidence>
<feature type="compositionally biased region" description="Polar residues" evidence="2">
    <location>
        <begin position="1207"/>
        <end position="1228"/>
    </location>
</feature>
<feature type="non-terminal residue" evidence="4">
    <location>
        <position position="1507"/>
    </location>
</feature>
<evidence type="ECO:0000256" key="2">
    <source>
        <dbReference type="SAM" id="MobiDB-lite"/>
    </source>
</evidence>
<evidence type="ECO:0000313" key="4">
    <source>
        <dbReference type="EMBL" id="CAH2036972.1"/>
    </source>
</evidence>
<feature type="region of interest" description="Disordered" evidence="2">
    <location>
        <begin position="168"/>
        <end position="191"/>
    </location>
</feature>
<dbReference type="PROSITE" id="PS50200">
    <property type="entry name" value="RA"/>
    <property type="match status" value="1"/>
</dbReference>
<feature type="region of interest" description="Disordered" evidence="2">
    <location>
        <begin position="236"/>
        <end position="280"/>
    </location>
</feature>
<dbReference type="SMART" id="SM00314">
    <property type="entry name" value="RA"/>
    <property type="match status" value="1"/>
</dbReference>
<feature type="region of interest" description="Disordered" evidence="2">
    <location>
        <begin position="332"/>
        <end position="354"/>
    </location>
</feature>
<dbReference type="Gene3D" id="1.25.40.20">
    <property type="entry name" value="Ankyrin repeat-containing domain"/>
    <property type="match status" value="1"/>
</dbReference>
<dbReference type="InterPro" id="IPR013783">
    <property type="entry name" value="Ig-like_fold"/>
</dbReference>
<feature type="region of interest" description="Disordered" evidence="2">
    <location>
        <begin position="1199"/>
        <end position="1271"/>
    </location>
</feature>
<evidence type="ECO:0000259" key="3">
    <source>
        <dbReference type="PROSITE" id="PS50200"/>
    </source>
</evidence>
<feature type="region of interest" description="Disordered" evidence="2">
    <location>
        <begin position="1286"/>
        <end position="1328"/>
    </location>
</feature>
<dbReference type="EMBL" id="OW152822">
    <property type="protein sequence ID" value="CAH2036972.1"/>
    <property type="molecule type" value="Genomic_DNA"/>
</dbReference>
<feature type="compositionally biased region" description="Low complexity" evidence="2">
    <location>
        <begin position="1290"/>
        <end position="1308"/>
    </location>
</feature>
<dbReference type="PANTHER" id="PTHR21437:SF1">
    <property type="entry name" value="WIDE AWAKE"/>
    <property type="match status" value="1"/>
</dbReference>
<dbReference type="InterPro" id="IPR039269">
    <property type="entry name" value="ANKFN1"/>
</dbReference>
<keyword evidence="5" id="KW-1185">Reference proteome</keyword>
<keyword evidence="1" id="KW-0040">ANK repeat</keyword>
<dbReference type="InterPro" id="IPR002110">
    <property type="entry name" value="Ankyrin_rpt"/>
</dbReference>
<dbReference type="CDD" id="cd00063">
    <property type="entry name" value="FN3"/>
    <property type="match status" value="1"/>
</dbReference>
<accession>A0ABN8HS41</accession>
<feature type="domain" description="Ras-associating" evidence="3">
    <location>
        <begin position="1391"/>
        <end position="1492"/>
    </location>
</feature>